<dbReference type="OrthoDB" id="6495095at2"/>
<proteinExistence type="inferred from homology"/>
<dbReference type="InterPro" id="IPR050902">
    <property type="entry name" value="ABC_Transporter_SBP"/>
</dbReference>
<dbReference type="Pfam" id="PF01497">
    <property type="entry name" value="Peripla_BP_2"/>
    <property type="match status" value="1"/>
</dbReference>
<dbReference type="GO" id="GO:0071281">
    <property type="term" value="P:cellular response to iron ion"/>
    <property type="evidence" value="ECO:0007669"/>
    <property type="project" value="TreeGrafter"/>
</dbReference>
<evidence type="ECO:0000313" key="5">
    <source>
        <dbReference type="Proteomes" id="UP000238362"/>
    </source>
</evidence>
<dbReference type="Proteomes" id="UP000238362">
    <property type="component" value="Unassembled WGS sequence"/>
</dbReference>
<comment type="caution">
    <text evidence="4">The sequence shown here is derived from an EMBL/GenBank/DDBJ whole genome shotgun (WGS) entry which is preliminary data.</text>
</comment>
<feature type="signal peptide" evidence="2">
    <location>
        <begin position="1"/>
        <end position="20"/>
    </location>
</feature>
<comment type="similarity">
    <text evidence="1">Belongs to the bacterial solute-binding protein 8 family.</text>
</comment>
<dbReference type="RefSeq" id="WP_106178170.1">
    <property type="nucleotide sequence ID" value="NZ_PVNH01000003.1"/>
</dbReference>
<keyword evidence="2" id="KW-0732">Signal</keyword>
<feature type="chain" id="PRO_5038523128" evidence="2">
    <location>
        <begin position="21"/>
        <end position="312"/>
    </location>
</feature>
<gene>
    <name evidence="4" type="ORF">B0I33_103567</name>
</gene>
<name>A0A2T0LZK3_9PSEU</name>
<evidence type="ECO:0000259" key="3">
    <source>
        <dbReference type="PROSITE" id="PS50983"/>
    </source>
</evidence>
<accession>A0A2T0LZK3</accession>
<dbReference type="SUPFAM" id="SSF53807">
    <property type="entry name" value="Helical backbone' metal receptor"/>
    <property type="match status" value="1"/>
</dbReference>
<keyword evidence="5" id="KW-1185">Reference proteome</keyword>
<dbReference type="Gene3D" id="3.40.50.1980">
    <property type="entry name" value="Nitrogenase molybdenum iron protein domain"/>
    <property type="match status" value="2"/>
</dbReference>
<dbReference type="EMBL" id="PVNH01000003">
    <property type="protein sequence ID" value="PRX49530.1"/>
    <property type="molecule type" value="Genomic_DNA"/>
</dbReference>
<feature type="domain" description="Fe/B12 periplasmic-binding" evidence="3">
    <location>
        <begin position="58"/>
        <end position="312"/>
    </location>
</feature>
<evidence type="ECO:0000256" key="1">
    <source>
        <dbReference type="ARBA" id="ARBA00008814"/>
    </source>
</evidence>
<dbReference type="PANTHER" id="PTHR30535">
    <property type="entry name" value="VITAMIN B12-BINDING PROTEIN"/>
    <property type="match status" value="1"/>
</dbReference>
<dbReference type="PROSITE" id="PS51257">
    <property type="entry name" value="PROKAR_LIPOPROTEIN"/>
    <property type="match status" value="1"/>
</dbReference>
<dbReference type="PROSITE" id="PS50983">
    <property type="entry name" value="FE_B12_PBP"/>
    <property type="match status" value="1"/>
</dbReference>
<reference evidence="4 5" key="1">
    <citation type="submission" date="2018-03" db="EMBL/GenBank/DDBJ databases">
        <title>Genomic Encyclopedia of Type Strains, Phase III (KMG-III): the genomes of soil and plant-associated and newly described type strains.</title>
        <authorList>
            <person name="Whitman W."/>
        </authorList>
    </citation>
    <scope>NUCLEOTIDE SEQUENCE [LARGE SCALE GENOMIC DNA]</scope>
    <source>
        <strain evidence="4 5">CGMCC 4.7125</strain>
    </source>
</reference>
<sequence>MPRLSRLLPLLPLLCAAVLAGCAERPPSAETPAGSAGFPVELRPEGAPAVTIEKRPERIVSLSPSATEVLYAVGAGPQVVAVDSASTYPEQAPRTDLSGLNLDPEAIAAHDPDLVVVESDLDGRLTGALAKTGTTTLVLPAATSLRAAYDQFELLGRATGYPDEGADLARRTRTEIQKIVRETPEPAEPLTYYHELDPTYYSVTSKTFIGQVYGLFGLVNIADQGDPDAASDYPQLSAERILEADPDLIFLADTHCCGQNAETVAARPGWDTLTAVEHGRVYPLDDDIASRWTPRLVDFVHAVSTAVTEASR</sequence>
<dbReference type="CDD" id="cd01143">
    <property type="entry name" value="YvrC"/>
    <property type="match status" value="1"/>
</dbReference>
<protein>
    <submittedName>
        <fullName evidence="4">Iron complex transport system substrate-binding protein</fullName>
    </submittedName>
</protein>
<evidence type="ECO:0000256" key="2">
    <source>
        <dbReference type="SAM" id="SignalP"/>
    </source>
</evidence>
<evidence type="ECO:0000313" key="4">
    <source>
        <dbReference type="EMBL" id="PRX49530.1"/>
    </source>
</evidence>
<dbReference type="PANTHER" id="PTHR30535:SF34">
    <property type="entry name" value="MOLYBDATE-BINDING PROTEIN MOLA"/>
    <property type="match status" value="1"/>
</dbReference>
<dbReference type="InterPro" id="IPR002491">
    <property type="entry name" value="ABC_transptr_periplasmic_BD"/>
</dbReference>
<dbReference type="AlphaFoldDB" id="A0A2T0LZK3"/>
<organism evidence="4 5">
    <name type="scientific">Prauserella shujinwangii</name>
    <dbReference type="NCBI Taxonomy" id="1453103"/>
    <lineage>
        <taxon>Bacteria</taxon>
        <taxon>Bacillati</taxon>
        <taxon>Actinomycetota</taxon>
        <taxon>Actinomycetes</taxon>
        <taxon>Pseudonocardiales</taxon>
        <taxon>Pseudonocardiaceae</taxon>
        <taxon>Prauserella</taxon>
    </lineage>
</organism>